<evidence type="ECO:0000313" key="4">
    <source>
        <dbReference type="Proteomes" id="UP000279968"/>
    </source>
</evidence>
<proteinExistence type="predicted"/>
<feature type="signal peptide" evidence="1">
    <location>
        <begin position="1"/>
        <end position="25"/>
    </location>
</feature>
<evidence type="ECO:0000259" key="2">
    <source>
        <dbReference type="Pfam" id="PF13845"/>
    </source>
</evidence>
<dbReference type="Pfam" id="PF13845">
    <property type="entry name" value="Septum_form"/>
    <property type="match status" value="1"/>
</dbReference>
<dbReference type="Proteomes" id="UP000279968">
    <property type="component" value="Unassembled WGS sequence"/>
</dbReference>
<accession>A0A3B0A2C6</accession>
<evidence type="ECO:0000313" key="3">
    <source>
        <dbReference type="EMBL" id="RKN54613.1"/>
    </source>
</evidence>
<keyword evidence="4" id="KW-1185">Reference proteome</keyword>
<dbReference type="OrthoDB" id="3381205at2"/>
<organism evidence="3 4">
    <name type="scientific">Micromonospora costi</name>
    <dbReference type="NCBI Taxonomy" id="1530042"/>
    <lineage>
        <taxon>Bacteria</taxon>
        <taxon>Bacillati</taxon>
        <taxon>Actinomycetota</taxon>
        <taxon>Actinomycetes</taxon>
        <taxon>Micromonosporales</taxon>
        <taxon>Micromonosporaceae</taxon>
        <taxon>Micromonospora</taxon>
    </lineage>
</organism>
<dbReference type="PROSITE" id="PS51257">
    <property type="entry name" value="PROKAR_LIPOPROTEIN"/>
    <property type="match status" value="1"/>
</dbReference>
<keyword evidence="1" id="KW-0732">Signal</keyword>
<protein>
    <recommendedName>
        <fullName evidence="2">Septum formation-related domain-containing protein</fullName>
    </recommendedName>
</protein>
<gene>
    <name evidence="3" type="ORF">D7193_16905</name>
</gene>
<comment type="caution">
    <text evidence="3">The sequence shown here is derived from an EMBL/GenBank/DDBJ whole genome shotgun (WGS) entry which is preliminary data.</text>
</comment>
<dbReference type="AlphaFoldDB" id="A0A3B0A2C6"/>
<feature type="chain" id="PRO_5017423140" description="Septum formation-related domain-containing protein" evidence="1">
    <location>
        <begin position="26"/>
        <end position="295"/>
    </location>
</feature>
<name>A0A3B0A2C6_9ACTN</name>
<reference evidence="3 4" key="1">
    <citation type="journal article" date="2015" name="Int. J. Syst. Evol. Microbiol.">
        <title>Micromonospora costi sp. nov., isolated from a leaf of Costus speciosus.</title>
        <authorList>
            <person name="Thawai C."/>
        </authorList>
    </citation>
    <scope>NUCLEOTIDE SEQUENCE [LARGE SCALE GENOMIC DNA]</scope>
    <source>
        <strain evidence="3 4">CS1-12</strain>
    </source>
</reference>
<dbReference type="InterPro" id="IPR026004">
    <property type="entry name" value="Septum_form"/>
</dbReference>
<dbReference type="RefSeq" id="WP_120781332.1">
    <property type="nucleotide sequence ID" value="NZ_JBHLUP010000001.1"/>
</dbReference>
<feature type="domain" description="Septum formation-related" evidence="2">
    <location>
        <begin position="48"/>
        <end position="271"/>
    </location>
</feature>
<sequence>MRRRWRAVVRAALVTTLLAGCGASGGDGDLTDDWPSAVGTRQFSPRSGECHTVAASGDPARYQPVDCASVHLVETFHVGTFTGAEAQDAAPPPVGSAAMRSAFGECDTRAKEFVGGDWRGARLSVQVTTGSPAGWRGGGRWFRCDLFELNAVTGANGEDDDAVSRTGSLRDAVRRGSPVRFGCMDEDEWGRLLATACTTPHQFEYAGVWTAPDRSYEAAKRDEEAIHRQCRTVIAHFANVPADRMLRYRTGTTFRFPSSEAWARGDRGVRCYFWSGGRRLTRSIAGGGPAVLPIT</sequence>
<dbReference type="EMBL" id="RBAN01000003">
    <property type="protein sequence ID" value="RKN54613.1"/>
    <property type="molecule type" value="Genomic_DNA"/>
</dbReference>
<evidence type="ECO:0000256" key="1">
    <source>
        <dbReference type="SAM" id="SignalP"/>
    </source>
</evidence>